<keyword evidence="4 8" id="KW-0067">ATP-binding</keyword>
<dbReference type="GO" id="GO:0140359">
    <property type="term" value="F:ABC-type transporter activity"/>
    <property type="evidence" value="ECO:0007669"/>
    <property type="project" value="UniProtKB-ARBA"/>
</dbReference>
<evidence type="ECO:0000313" key="8">
    <source>
        <dbReference type="EMBL" id="PYF08057.1"/>
    </source>
</evidence>
<dbReference type="RefSeq" id="WP_107932376.1">
    <property type="nucleotide sequence ID" value="NZ_CP085009.1"/>
</dbReference>
<dbReference type="InterPro" id="IPR012340">
    <property type="entry name" value="NA-bd_OB-fold"/>
</dbReference>
<evidence type="ECO:0000256" key="5">
    <source>
        <dbReference type="ARBA" id="ARBA00022967"/>
    </source>
</evidence>
<dbReference type="GO" id="GO:0055052">
    <property type="term" value="C:ATP-binding cassette (ABC) transporter complex, substrate-binding subunit-containing"/>
    <property type="evidence" value="ECO:0007669"/>
    <property type="project" value="TreeGrafter"/>
</dbReference>
<dbReference type="Proteomes" id="UP000247416">
    <property type="component" value="Unassembled WGS sequence"/>
</dbReference>
<sequence length="370" mass="41390">MGYIELMGISKSYNKQSNVLNGIDLTIEKGEFFVLVGPSGSGKSTLLRMIAGLEEISGGTLKISGEIVNHLPPKNRNLSMVFQNYALYPHLSVEQNILFGLHAKKIDKEIQRKRLEETAEMMGLSELLKRKPRELSGGQRQRVALARAVVSEAPLCLMDEPLSNLDAKLRANMRIEIRRLQKRLGLTMVYVTHDQVEAMTMGDRIMVLNDGIIQQVGEPIELYNKPANLFVATFIGSPKMNLGKAVLKDSKLLIENALEVPLEQMEVPTSLQNRDLVIGLRAEHMPHGSEQHQIQKVEIVNVEHLGNETLISFEVGTELWTAKWLGQWLVQVGDIVPIHISVENMCFFDADTGCLIQEAAFSQKQEVVSK</sequence>
<evidence type="ECO:0000313" key="9">
    <source>
        <dbReference type="Proteomes" id="UP000247416"/>
    </source>
</evidence>
<dbReference type="PANTHER" id="PTHR43875:SF15">
    <property type="entry name" value="TREHALOSE IMPORT ATP-BINDING PROTEIN SUGC"/>
    <property type="match status" value="1"/>
</dbReference>
<keyword evidence="5" id="KW-1278">Translocase</keyword>
<dbReference type="SMART" id="SM00382">
    <property type="entry name" value="AAA"/>
    <property type="match status" value="1"/>
</dbReference>
<gene>
    <name evidence="8" type="ORF">BJ095_103228</name>
</gene>
<evidence type="ECO:0000256" key="4">
    <source>
        <dbReference type="ARBA" id="ARBA00022840"/>
    </source>
</evidence>
<dbReference type="SUPFAM" id="SSF52540">
    <property type="entry name" value="P-loop containing nucleoside triphosphate hydrolases"/>
    <property type="match status" value="1"/>
</dbReference>
<dbReference type="InterPro" id="IPR047641">
    <property type="entry name" value="ABC_transpr_MalK/UgpC-like"/>
</dbReference>
<evidence type="ECO:0000259" key="7">
    <source>
        <dbReference type="PROSITE" id="PS50893"/>
    </source>
</evidence>
<evidence type="ECO:0000256" key="2">
    <source>
        <dbReference type="ARBA" id="ARBA00022475"/>
    </source>
</evidence>
<dbReference type="InterPro" id="IPR003439">
    <property type="entry name" value="ABC_transporter-like_ATP-bd"/>
</dbReference>
<dbReference type="InterPro" id="IPR040582">
    <property type="entry name" value="OB_MalK-like"/>
</dbReference>
<dbReference type="InterPro" id="IPR003593">
    <property type="entry name" value="AAA+_ATPase"/>
</dbReference>
<dbReference type="Pfam" id="PF00005">
    <property type="entry name" value="ABC_tran"/>
    <property type="match status" value="1"/>
</dbReference>
<dbReference type="FunFam" id="3.40.50.300:FF:000042">
    <property type="entry name" value="Maltose/maltodextrin ABC transporter, ATP-binding protein"/>
    <property type="match status" value="1"/>
</dbReference>
<proteinExistence type="predicted"/>
<dbReference type="InterPro" id="IPR017871">
    <property type="entry name" value="ABC_transporter-like_CS"/>
</dbReference>
<dbReference type="Gene3D" id="3.40.50.300">
    <property type="entry name" value="P-loop containing nucleotide triphosphate hydrolases"/>
    <property type="match status" value="1"/>
</dbReference>
<dbReference type="InterPro" id="IPR008995">
    <property type="entry name" value="Mo/tungstate-bd_C_term_dom"/>
</dbReference>
<keyword evidence="2" id="KW-1003">Cell membrane</keyword>
<name>A0A318TWB7_9BACL</name>
<dbReference type="PROSITE" id="PS00211">
    <property type="entry name" value="ABC_TRANSPORTER_1"/>
    <property type="match status" value="1"/>
</dbReference>
<keyword evidence="3" id="KW-0547">Nucleotide-binding</keyword>
<organism evidence="8 9">
    <name type="scientific">Ureibacillus chungkukjangi</name>
    <dbReference type="NCBI Taxonomy" id="1202712"/>
    <lineage>
        <taxon>Bacteria</taxon>
        <taxon>Bacillati</taxon>
        <taxon>Bacillota</taxon>
        <taxon>Bacilli</taxon>
        <taxon>Bacillales</taxon>
        <taxon>Caryophanaceae</taxon>
        <taxon>Ureibacillus</taxon>
    </lineage>
</organism>
<reference evidence="8 9" key="1">
    <citation type="submission" date="2018-06" db="EMBL/GenBank/DDBJ databases">
        <title>Genomic Encyclopedia of Archaeal and Bacterial Type Strains, Phase II (KMG-II): from individual species to whole genera.</title>
        <authorList>
            <person name="Goeker M."/>
        </authorList>
    </citation>
    <scope>NUCLEOTIDE SEQUENCE [LARGE SCALE GENOMIC DNA]</scope>
    <source>
        <strain evidence="8 9">KACC 16626</strain>
    </source>
</reference>
<keyword evidence="6" id="KW-0472">Membrane</keyword>
<dbReference type="InterPro" id="IPR027417">
    <property type="entry name" value="P-loop_NTPase"/>
</dbReference>
<accession>A0A318TWB7</accession>
<keyword evidence="9" id="KW-1185">Reference proteome</keyword>
<dbReference type="NCBIfam" id="NF008653">
    <property type="entry name" value="PRK11650.1"/>
    <property type="match status" value="1"/>
</dbReference>
<dbReference type="EMBL" id="QJTJ01000003">
    <property type="protein sequence ID" value="PYF08057.1"/>
    <property type="molecule type" value="Genomic_DNA"/>
</dbReference>
<dbReference type="GO" id="GO:0005524">
    <property type="term" value="F:ATP binding"/>
    <property type="evidence" value="ECO:0007669"/>
    <property type="project" value="UniProtKB-KW"/>
</dbReference>
<evidence type="ECO:0000256" key="6">
    <source>
        <dbReference type="ARBA" id="ARBA00023136"/>
    </source>
</evidence>
<evidence type="ECO:0000256" key="1">
    <source>
        <dbReference type="ARBA" id="ARBA00022448"/>
    </source>
</evidence>
<protein>
    <submittedName>
        <fullName evidence="8">Carbohydrate ABC transporter ATP-binding protein (CUT1 family)</fullName>
    </submittedName>
</protein>
<dbReference type="OrthoDB" id="9802264at2"/>
<evidence type="ECO:0000256" key="3">
    <source>
        <dbReference type="ARBA" id="ARBA00022741"/>
    </source>
</evidence>
<feature type="domain" description="ABC transporter" evidence="7">
    <location>
        <begin position="4"/>
        <end position="235"/>
    </location>
</feature>
<dbReference type="GO" id="GO:0016887">
    <property type="term" value="F:ATP hydrolysis activity"/>
    <property type="evidence" value="ECO:0007669"/>
    <property type="project" value="InterPro"/>
</dbReference>
<keyword evidence="1" id="KW-0813">Transport</keyword>
<dbReference type="SUPFAM" id="SSF50331">
    <property type="entry name" value="MOP-like"/>
    <property type="match status" value="1"/>
</dbReference>
<dbReference type="Pfam" id="PF17912">
    <property type="entry name" value="OB_MalK"/>
    <property type="match status" value="1"/>
</dbReference>
<comment type="caution">
    <text evidence="8">The sequence shown here is derived from an EMBL/GenBank/DDBJ whole genome shotgun (WGS) entry which is preliminary data.</text>
</comment>
<dbReference type="PANTHER" id="PTHR43875">
    <property type="entry name" value="MALTODEXTRIN IMPORT ATP-BINDING PROTEIN MSMX"/>
    <property type="match status" value="1"/>
</dbReference>
<dbReference type="Gene3D" id="2.40.50.100">
    <property type="match status" value="1"/>
</dbReference>
<dbReference type="Gene3D" id="2.40.50.140">
    <property type="entry name" value="Nucleic acid-binding proteins"/>
    <property type="match status" value="1"/>
</dbReference>
<dbReference type="AlphaFoldDB" id="A0A318TWB7"/>
<dbReference type="PROSITE" id="PS50893">
    <property type="entry name" value="ABC_TRANSPORTER_2"/>
    <property type="match status" value="1"/>
</dbReference>